<evidence type="ECO:0008006" key="2">
    <source>
        <dbReference type="Google" id="ProtNLM"/>
    </source>
</evidence>
<reference evidence="1" key="1">
    <citation type="submission" date="2018-05" db="EMBL/GenBank/DDBJ databases">
        <authorList>
            <person name="Lanie J.A."/>
            <person name="Ng W.-L."/>
            <person name="Kazmierczak K.M."/>
            <person name="Andrzejewski T.M."/>
            <person name="Davidsen T.M."/>
            <person name="Wayne K.J."/>
            <person name="Tettelin H."/>
            <person name="Glass J.I."/>
            <person name="Rusch D."/>
            <person name="Podicherti R."/>
            <person name="Tsui H.-C.T."/>
            <person name="Winkler M.E."/>
        </authorList>
    </citation>
    <scope>NUCLEOTIDE SEQUENCE</scope>
</reference>
<dbReference type="GO" id="GO:0005975">
    <property type="term" value="P:carbohydrate metabolic process"/>
    <property type="evidence" value="ECO:0007669"/>
    <property type="project" value="InterPro"/>
</dbReference>
<sequence length="100" mass="11053">MKRDFYGYGNSPPDVKWPNNSAVAVSIVVNVEEGAELSLMDGDERNEFIHEINEEIVGNPDLCMASHFSFGTRSGYWRISKVLSDFGIAVTFSCCGRAAE</sequence>
<dbReference type="Gene3D" id="3.20.20.370">
    <property type="entry name" value="Glycoside hydrolase/deacetylase"/>
    <property type="match status" value="1"/>
</dbReference>
<gene>
    <name evidence="1" type="ORF">METZ01_LOCUS307311</name>
</gene>
<organism evidence="1">
    <name type="scientific">marine metagenome</name>
    <dbReference type="NCBI Taxonomy" id="408172"/>
    <lineage>
        <taxon>unclassified sequences</taxon>
        <taxon>metagenomes</taxon>
        <taxon>ecological metagenomes</taxon>
    </lineage>
</organism>
<proteinExistence type="predicted"/>
<feature type="non-terminal residue" evidence="1">
    <location>
        <position position="100"/>
    </location>
</feature>
<dbReference type="EMBL" id="UINC01097060">
    <property type="protein sequence ID" value="SVC54457.1"/>
    <property type="molecule type" value="Genomic_DNA"/>
</dbReference>
<evidence type="ECO:0000313" key="1">
    <source>
        <dbReference type="EMBL" id="SVC54457.1"/>
    </source>
</evidence>
<dbReference type="SUPFAM" id="SSF88713">
    <property type="entry name" value="Glycoside hydrolase/deacetylase"/>
    <property type="match status" value="1"/>
</dbReference>
<dbReference type="PANTHER" id="PTHR43123:SF1">
    <property type="entry name" value="POLYSACCHARIDE DEACETYLASE-RELATED"/>
    <property type="match status" value="1"/>
</dbReference>
<protein>
    <recommendedName>
        <fullName evidence="2">NodB homology domain-containing protein</fullName>
    </recommendedName>
</protein>
<dbReference type="AlphaFoldDB" id="A0A382N2U0"/>
<accession>A0A382N2U0</accession>
<dbReference type="InterPro" id="IPR011330">
    <property type="entry name" value="Glyco_hydro/deAcase_b/a-brl"/>
</dbReference>
<name>A0A382N2U0_9ZZZZ</name>
<dbReference type="PANTHER" id="PTHR43123">
    <property type="entry name" value="POLYSACCHARIDE DEACETYLASE-RELATED"/>
    <property type="match status" value="1"/>
</dbReference>